<geneLocation type="plasmid" evidence="2 3">
    <name>unnamed1</name>
</geneLocation>
<name>A0AAN1CU60_9VIBR</name>
<feature type="domain" description="Toprim" evidence="1">
    <location>
        <begin position="315"/>
        <end position="413"/>
    </location>
</feature>
<evidence type="ECO:0000313" key="2">
    <source>
        <dbReference type="EMBL" id="ANO35358.1"/>
    </source>
</evidence>
<reference evidence="2 3" key="1">
    <citation type="submission" date="2016-06" db="EMBL/GenBank/DDBJ databases">
        <title>Adaptive Radiation by Waves of Gene Transfer Leads to Fine-Scale Resource Partitioning in Marine Microbes.</title>
        <authorList>
            <person name="Hehemann J.-H."/>
            <person name="Arevalo P."/>
            <person name="Datta M.S."/>
            <person name="Yu X."/>
            <person name="Corzett C."/>
            <person name="Henschel A."/>
            <person name="Preheim S.P."/>
            <person name="Timberlake S."/>
            <person name="Alm E.J."/>
            <person name="Polz M.F."/>
        </authorList>
    </citation>
    <scope>NUCLEOTIDE SEQUENCE [LARGE SCALE GENOMIC DNA]</scope>
    <source>
        <strain evidence="2 3">FF50</strain>
        <plasmid evidence="2 3">unnamed1</plasmid>
    </source>
</reference>
<dbReference type="EMBL" id="CP016179">
    <property type="protein sequence ID" value="ANO35358.1"/>
    <property type="molecule type" value="Genomic_DNA"/>
</dbReference>
<dbReference type="AlphaFoldDB" id="A0AAN1CU60"/>
<gene>
    <name evidence="2" type="ORF">A6E01_19280</name>
</gene>
<proteinExistence type="predicted"/>
<protein>
    <recommendedName>
        <fullName evidence="1">Toprim domain-containing protein</fullName>
    </recommendedName>
</protein>
<dbReference type="RefSeq" id="WP_065211120.1">
    <property type="nucleotide sequence ID" value="NZ_CP016179.1"/>
</dbReference>
<dbReference type="KEGG" id="vbr:A6E01_19280"/>
<evidence type="ECO:0000259" key="1">
    <source>
        <dbReference type="Pfam" id="PF13362"/>
    </source>
</evidence>
<evidence type="ECO:0000313" key="3">
    <source>
        <dbReference type="Proteomes" id="UP000092018"/>
    </source>
</evidence>
<keyword evidence="2" id="KW-0614">Plasmid</keyword>
<dbReference type="Proteomes" id="UP000092018">
    <property type="component" value="Plasmid unnamed1"/>
</dbReference>
<organism evidence="2 3">
    <name type="scientific">Vibrio breoganii</name>
    <dbReference type="NCBI Taxonomy" id="553239"/>
    <lineage>
        <taxon>Bacteria</taxon>
        <taxon>Pseudomonadati</taxon>
        <taxon>Pseudomonadota</taxon>
        <taxon>Gammaproteobacteria</taxon>
        <taxon>Vibrionales</taxon>
        <taxon>Vibrionaceae</taxon>
        <taxon>Vibrio</taxon>
    </lineage>
</organism>
<dbReference type="InterPro" id="IPR006171">
    <property type="entry name" value="TOPRIM_dom"/>
</dbReference>
<sequence>MVDYTERNNARADLIARFGWFSILAGTTNLEKCISGHDNGKGARNLDICPKCGEPDFYLIKGADVHGCGRCWKCFAKGVGDENGKKSWDGFRIVGLANGLSFPDAVKMVEGYIGFEWNGKKAKATKPIKRIEPKVTAISPEEEQRRIEWKRGMINDLCKGAVEFGAPGSEVGLMYLGNRGIKSFSSVSPNNLFLHPSVPYIVTFEKPRDGKLSSDDAEIFECCKQSGVMEKIDYHDPKTKVLPKRIHMGSYPCILQLVRCSQAFSGYSIQRIYLTQQGQKLRFEPHHKGLGSKLQLSIPHEGGGANYLDPPTEIMAIAEGFETLASVRPYTDASCACTINANGIIAFCPPKGVKVVLVLEDKDRSETGERATDALRERLAPQGIVVVRVAIQVPIPPSARKGIDWLDVMNSHGVSQLPQYFTNTSSVKDWSVYANN</sequence>
<dbReference type="Pfam" id="PF13362">
    <property type="entry name" value="Toprim_3"/>
    <property type="match status" value="1"/>
</dbReference>
<accession>A0AAN1CU60</accession>